<proteinExistence type="predicted"/>
<dbReference type="InterPro" id="IPR045249">
    <property type="entry name" value="HARBI1-like"/>
</dbReference>
<dbReference type="Proteomes" id="UP000283530">
    <property type="component" value="Unassembled WGS sequence"/>
</dbReference>
<dbReference type="InterPro" id="IPR058353">
    <property type="entry name" value="DUF8040"/>
</dbReference>
<keyword evidence="3" id="KW-1185">Reference proteome</keyword>
<dbReference type="Pfam" id="PF26138">
    <property type="entry name" value="DUF8040"/>
    <property type="match status" value="1"/>
</dbReference>
<sequence length="141" mass="16457">MSPDCFMRLHDTLMQRGLLQHTRIMSMDEQLAMLLHILAHNVTNKVMANRFNHLEATVSRYFHIMRFAKFIQTMFKFQKMHLLHNRLEQILDSTHILRHGQLSQNCLMASGFDMKFQYVLAGWEGSATDATVLFSTLNKGD</sequence>
<feature type="domain" description="DUF8040" evidence="1">
    <location>
        <begin position="1"/>
        <end position="65"/>
    </location>
</feature>
<evidence type="ECO:0000313" key="3">
    <source>
        <dbReference type="Proteomes" id="UP000283530"/>
    </source>
</evidence>
<protein>
    <submittedName>
        <fullName evidence="2">Putative nuclease HARBI1</fullName>
    </submittedName>
</protein>
<gene>
    <name evidence="2" type="ORF">CKAN_01513900</name>
</gene>
<reference evidence="2 3" key="1">
    <citation type="journal article" date="2019" name="Nat. Plants">
        <title>Stout camphor tree genome fills gaps in understanding of flowering plant genome evolution.</title>
        <authorList>
            <person name="Chaw S.M."/>
            <person name="Liu Y.C."/>
            <person name="Wu Y.W."/>
            <person name="Wang H.Y."/>
            <person name="Lin C.I."/>
            <person name="Wu C.S."/>
            <person name="Ke H.M."/>
            <person name="Chang L.Y."/>
            <person name="Hsu C.Y."/>
            <person name="Yang H.T."/>
            <person name="Sudianto E."/>
            <person name="Hsu M.H."/>
            <person name="Wu K.P."/>
            <person name="Wang L.N."/>
            <person name="Leebens-Mack J.H."/>
            <person name="Tsai I.J."/>
        </authorList>
    </citation>
    <scope>NUCLEOTIDE SEQUENCE [LARGE SCALE GENOMIC DNA]</scope>
    <source>
        <strain evidence="3">cv. Chaw 1501</strain>
        <tissue evidence="2">Young leaves</tissue>
    </source>
</reference>
<comment type="caution">
    <text evidence="2">The sequence shown here is derived from an EMBL/GenBank/DDBJ whole genome shotgun (WGS) entry which is preliminary data.</text>
</comment>
<evidence type="ECO:0000259" key="1">
    <source>
        <dbReference type="Pfam" id="PF26138"/>
    </source>
</evidence>
<name>A0A3S3NEW0_9MAGN</name>
<dbReference type="OrthoDB" id="785423at2759"/>
<organism evidence="2 3">
    <name type="scientific">Cinnamomum micranthum f. kanehirae</name>
    <dbReference type="NCBI Taxonomy" id="337451"/>
    <lineage>
        <taxon>Eukaryota</taxon>
        <taxon>Viridiplantae</taxon>
        <taxon>Streptophyta</taxon>
        <taxon>Embryophyta</taxon>
        <taxon>Tracheophyta</taxon>
        <taxon>Spermatophyta</taxon>
        <taxon>Magnoliopsida</taxon>
        <taxon>Magnoliidae</taxon>
        <taxon>Laurales</taxon>
        <taxon>Lauraceae</taxon>
        <taxon>Cinnamomum</taxon>
    </lineage>
</organism>
<accession>A0A3S3NEW0</accession>
<evidence type="ECO:0000313" key="2">
    <source>
        <dbReference type="EMBL" id="RWR86250.1"/>
    </source>
</evidence>
<dbReference type="AlphaFoldDB" id="A0A3S3NEW0"/>
<dbReference type="EMBL" id="QPKB01000006">
    <property type="protein sequence ID" value="RWR86250.1"/>
    <property type="molecule type" value="Genomic_DNA"/>
</dbReference>
<dbReference type="PANTHER" id="PTHR22930">
    <property type="match status" value="1"/>
</dbReference>
<dbReference type="PANTHER" id="PTHR22930:SF221">
    <property type="entry name" value="NUCLEASE HARBI1"/>
    <property type="match status" value="1"/>
</dbReference>